<dbReference type="GeneID" id="37046018"/>
<name>A0A316YH81_9BASI</name>
<evidence type="ECO:0000313" key="4">
    <source>
        <dbReference type="Proteomes" id="UP000245768"/>
    </source>
</evidence>
<feature type="transmembrane region" description="Helical" evidence="2">
    <location>
        <begin position="28"/>
        <end position="52"/>
    </location>
</feature>
<keyword evidence="4" id="KW-1185">Reference proteome</keyword>
<dbReference type="AlphaFoldDB" id="A0A316YH81"/>
<feature type="compositionally biased region" description="Polar residues" evidence="1">
    <location>
        <begin position="250"/>
        <end position="259"/>
    </location>
</feature>
<gene>
    <name evidence="3" type="ORF">FA10DRAFT_286803</name>
</gene>
<accession>A0A316YH81</accession>
<evidence type="ECO:0000256" key="1">
    <source>
        <dbReference type="SAM" id="MobiDB-lite"/>
    </source>
</evidence>
<feature type="compositionally biased region" description="Polar residues" evidence="1">
    <location>
        <begin position="639"/>
        <end position="652"/>
    </location>
</feature>
<feature type="transmembrane region" description="Helical" evidence="2">
    <location>
        <begin position="142"/>
        <end position="164"/>
    </location>
</feature>
<keyword evidence="2" id="KW-1133">Transmembrane helix</keyword>
<keyword evidence="2" id="KW-0812">Transmembrane</keyword>
<feature type="region of interest" description="Disordered" evidence="1">
    <location>
        <begin position="333"/>
        <end position="360"/>
    </location>
</feature>
<feature type="compositionally biased region" description="Basic and acidic residues" evidence="1">
    <location>
        <begin position="712"/>
        <end position="725"/>
    </location>
</feature>
<reference evidence="3 4" key="1">
    <citation type="journal article" date="2018" name="Mol. Biol. Evol.">
        <title>Broad Genomic Sampling Reveals a Smut Pathogenic Ancestry of the Fungal Clade Ustilaginomycotina.</title>
        <authorList>
            <person name="Kijpornyongpan T."/>
            <person name="Mondo S.J."/>
            <person name="Barry K."/>
            <person name="Sandor L."/>
            <person name="Lee J."/>
            <person name="Lipzen A."/>
            <person name="Pangilinan J."/>
            <person name="LaButti K."/>
            <person name="Hainaut M."/>
            <person name="Henrissat B."/>
            <person name="Grigoriev I.V."/>
            <person name="Spatafora J.W."/>
            <person name="Aime M.C."/>
        </authorList>
    </citation>
    <scope>NUCLEOTIDE SEQUENCE [LARGE SCALE GENOMIC DNA]</scope>
    <source>
        <strain evidence="3 4">MCA 4198</strain>
    </source>
</reference>
<feature type="compositionally biased region" description="Low complexity" evidence="1">
    <location>
        <begin position="686"/>
        <end position="701"/>
    </location>
</feature>
<dbReference type="EMBL" id="KZ819637">
    <property type="protein sequence ID" value="PWN88900.1"/>
    <property type="molecule type" value="Genomic_DNA"/>
</dbReference>
<feature type="compositionally biased region" description="Basic and acidic residues" evidence="1">
    <location>
        <begin position="406"/>
        <end position="415"/>
    </location>
</feature>
<dbReference type="Proteomes" id="UP000245768">
    <property type="component" value="Unassembled WGS sequence"/>
</dbReference>
<dbReference type="InParanoid" id="A0A316YH81"/>
<evidence type="ECO:0000313" key="3">
    <source>
        <dbReference type="EMBL" id="PWN88900.1"/>
    </source>
</evidence>
<feature type="compositionally biased region" description="Basic and acidic residues" evidence="1">
    <location>
        <begin position="450"/>
        <end position="494"/>
    </location>
</feature>
<organism evidence="3 4">
    <name type="scientific">Acaromyces ingoldii</name>
    <dbReference type="NCBI Taxonomy" id="215250"/>
    <lineage>
        <taxon>Eukaryota</taxon>
        <taxon>Fungi</taxon>
        <taxon>Dikarya</taxon>
        <taxon>Basidiomycota</taxon>
        <taxon>Ustilaginomycotina</taxon>
        <taxon>Exobasidiomycetes</taxon>
        <taxon>Exobasidiales</taxon>
        <taxon>Cryptobasidiaceae</taxon>
        <taxon>Acaromyces</taxon>
    </lineage>
</organism>
<feature type="compositionally biased region" description="Acidic residues" evidence="1">
    <location>
        <begin position="612"/>
        <end position="621"/>
    </location>
</feature>
<feature type="region of interest" description="Disordered" evidence="1">
    <location>
        <begin position="520"/>
        <end position="557"/>
    </location>
</feature>
<feature type="region of interest" description="Disordered" evidence="1">
    <location>
        <begin position="377"/>
        <end position="504"/>
    </location>
</feature>
<dbReference type="RefSeq" id="XP_025376098.1">
    <property type="nucleotide sequence ID" value="XM_025524102.1"/>
</dbReference>
<evidence type="ECO:0000256" key="2">
    <source>
        <dbReference type="SAM" id="Phobius"/>
    </source>
</evidence>
<protein>
    <submittedName>
        <fullName evidence="3">Uncharacterized protein</fullName>
    </submittedName>
</protein>
<feature type="region of interest" description="Disordered" evidence="1">
    <location>
        <begin position="608"/>
        <end position="749"/>
    </location>
</feature>
<keyword evidence="2" id="KW-0472">Membrane</keyword>
<sequence>MCIAIQLACKHDDALFRLSHSYPVLQRLIGFLYGSLLTGKACLMLVCLSLVLRYDGDIVTAAAAADVRPERASLGPDGAARSAFNKRQAVVRFLTRACGASPVVELALGIGIITFWFSSDQFPKVALPTAKERAHAHRGDQLFAGFIVCWICCVLTSLAFFFVASWHHSRVDWQIQMLLAEEQLAAVKRAPTVRLESRTGCPTGRSGDRPKQQQQQQQQRRRGRRERGEEEQEQHEQGNPTAFLAHRAHGSSSPSLSPRLTNRLSTLAEQTEPASSPVLAACVTVAPASATESSLSPASSTKSHFSMGLGPGGVLFEASLLAQRAAFEEMKRHRGDGAGGGGGDGGDNDDNDGDEVSRGQKELRRLTFAAFSWAGKQLGEGSSNPHSSDHMAAHVGTGGGGGTSEGKMEEGRSDLKQQQQQQHHETMKEKVRRHVSVSPHLLVHRSAPHKGPEERVKSPKVEEEPKLEVERTEREKDKLRVSPSYVDRDKRKDSTPISSAVSWDGSLCTDEAGYERIQSALGREGVEGKGGGGGGGEGEKVGERTDEGDDFATVPETFDVQFDVRTVHVGESHDAEISMGQPGTELCDVDGSDIATVVVLDQARRVASHVVDDDDDDDDGDGNTTNGQRGDRAVLHSRVPNNDSQKAMTSPLLTPLRAGPGPVAERSVSNYPFPSTPSPGPSMAPQLQQQQQQQRGQLLELPVPSTDNSVDSDQRHRQEAREHAENVLINAQARAPASPWTFGQPNTST</sequence>
<proteinExistence type="predicted"/>
<feature type="region of interest" description="Disordered" evidence="1">
    <location>
        <begin position="195"/>
        <end position="259"/>
    </location>
</feature>